<sequence>MKRKLLIFILAIALLLGFAARGIPWLITWYLNENADRIVTNMFTRTNTFYGHEISFGNIVLDYNYAGTYLTIDSIRIGQSQELDKGRTVITADINRLQVTGFKWNAFLFQNSIQVDTALLHGVSIRSFTPPLDSLIVAAQTQQAQKKDKKKDAPKDYELIQVDYFDLQDLSIRAYNNEIDSIRLGLTDLDLRMHEFQLTKEDIENPKSLFSVKDIHGTIEGIELHLDDYRQYLVANAIELDTRDQHFSIGYAGLLHKLGKYAYTGLFGERKAWIHLDSLALDLEGFNFHKFFKESIIEVDTVKATGLILETFLDKRKTENLQKRPQLIHAVLSELAQPFHIEHVMIENGKIIIEERPDNAAPRSGSLFFSELNGTIQNLSNIPEKRGENNWLTLDANAKLMGQGALNAVIRYDLVHPDGRFTMRGTLRNQPLTSLNNIIEPEAKASIRSGFIQRLDFNIAGNEYEGTGDLIARFDDLELQLLNQDFQVDNNLWRKIGSFLANKLVIRDSNPTKKGKLREGEVYFLRQPHKSIFNYWWKLIFSGLRSTITGEDQAKLKEKQLKNKDKS</sequence>
<organism evidence="1 2">
    <name type="scientific">Mongoliitalea lutea</name>
    <dbReference type="NCBI Taxonomy" id="849756"/>
    <lineage>
        <taxon>Bacteria</taxon>
        <taxon>Pseudomonadati</taxon>
        <taxon>Bacteroidota</taxon>
        <taxon>Cytophagia</taxon>
        <taxon>Cytophagales</taxon>
        <taxon>Cyclobacteriaceae</taxon>
        <taxon>Mongoliitalea</taxon>
    </lineage>
</organism>
<gene>
    <name evidence="1" type="ORF">GCM10008106_20400</name>
</gene>
<proteinExistence type="predicted"/>
<name>A0A8J3G5U6_9BACT</name>
<evidence type="ECO:0000313" key="2">
    <source>
        <dbReference type="Proteomes" id="UP000642809"/>
    </source>
</evidence>
<comment type="caution">
    <text evidence="1">The sequence shown here is derived from an EMBL/GenBank/DDBJ whole genome shotgun (WGS) entry which is preliminary data.</text>
</comment>
<keyword evidence="2" id="KW-1185">Reference proteome</keyword>
<dbReference type="AlphaFoldDB" id="A0A8J3G5U6"/>
<protein>
    <recommendedName>
        <fullName evidence="3">DUF748 domain-containing protein</fullName>
    </recommendedName>
</protein>
<evidence type="ECO:0000313" key="1">
    <source>
        <dbReference type="EMBL" id="GHB39108.1"/>
    </source>
</evidence>
<dbReference type="RefSeq" id="WP_189581718.1">
    <property type="nucleotide sequence ID" value="NZ_BMYF01000011.1"/>
</dbReference>
<dbReference type="EMBL" id="BMYF01000011">
    <property type="protein sequence ID" value="GHB39108.1"/>
    <property type="molecule type" value="Genomic_DNA"/>
</dbReference>
<reference evidence="1" key="1">
    <citation type="journal article" date="2014" name="Int. J. Syst. Evol. Microbiol.">
        <title>Complete genome sequence of Corynebacterium casei LMG S-19264T (=DSM 44701T), isolated from a smear-ripened cheese.</title>
        <authorList>
            <consortium name="US DOE Joint Genome Institute (JGI-PGF)"/>
            <person name="Walter F."/>
            <person name="Albersmeier A."/>
            <person name="Kalinowski J."/>
            <person name="Ruckert C."/>
        </authorList>
    </citation>
    <scope>NUCLEOTIDE SEQUENCE</scope>
    <source>
        <strain evidence="1">KCTC 23224</strain>
    </source>
</reference>
<evidence type="ECO:0008006" key="3">
    <source>
        <dbReference type="Google" id="ProtNLM"/>
    </source>
</evidence>
<accession>A0A8J3G5U6</accession>
<dbReference type="Proteomes" id="UP000642809">
    <property type="component" value="Unassembled WGS sequence"/>
</dbReference>
<reference evidence="1" key="2">
    <citation type="submission" date="2020-09" db="EMBL/GenBank/DDBJ databases">
        <authorList>
            <person name="Sun Q."/>
            <person name="Kim S."/>
        </authorList>
    </citation>
    <scope>NUCLEOTIDE SEQUENCE</scope>
    <source>
        <strain evidence="1">KCTC 23224</strain>
    </source>
</reference>